<dbReference type="PRINTS" id="PR00193">
    <property type="entry name" value="MYOSINHEAVY"/>
</dbReference>
<keyword evidence="5 6" id="KW-0009">Actin-binding</keyword>
<dbReference type="SMART" id="SM00242">
    <property type="entry name" value="MYSc"/>
    <property type="match status" value="1"/>
</dbReference>
<evidence type="ECO:0000256" key="4">
    <source>
        <dbReference type="ARBA" id="ARBA00023175"/>
    </source>
</evidence>
<keyword evidence="3 6" id="KW-0518">Myosin</keyword>
<comment type="caution">
    <text evidence="6">Lacks conserved residue(s) required for the propagation of feature annotation.</text>
</comment>
<dbReference type="PANTHER" id="PTHR13140:SF706">
    <property type="entry name" value="DILUTE CLASS UNCONVENTIONAL MYOSIN, ISOFORM C"/>
    <property type="match status" value="1"/>
</dbReference>
<dbReference type="GO" id="GO:0000146">
    <property type="term" value="F:microfilament motor activity"/>
    <property type="evidence" value="ECO:0007669"/>
    <property type="project" value="TreeGrafter"/>
</dbReference>
<protein>
    <recommendedName>
        <fullName evidence="7">Myosin motor domain-containing protein</fullName>
    </recommendedName>
</protein>
<dbReference type="Pfam" id="PF00063">
    <property type="entry name" value="Myosin_head"/>
    <property type="match status" value="1"/>
</dbReference>
<dbReference type="EMBL" id="ML005304">
    <property type="protein sequence ID" value="RKP19067.1"/>
    <property type="molecule type" value="Genomic_DNA"/>
</dbReference>
<feature type="domain" description="Myosin motor" evidence="7">
    <location>
        <begin position="1"/>
        <end position="211"/>
    </location>
</feature>
<keyword evidence="2 6" id="KW-0067">ATP-binding</keyword>
<dbReference type="GO" id="GO:0005524">
    <property type="term" value="F:ATP binding"/>
    <property type="evidence" value="ECO:0007669"/>
    <property type="project" value="UniProtKB-UniRule"/>
</dbReference>
<feature type="binding site" evidence="6">
    <location>
        <begin position="90"/>
        <end position="97"/>
    </location>
    <ligand>
        <name>ATP</name>
        <dbReference type="ChEBI" id="CHEBI:30616"/>
    </ligand>
</feature>
<dbReference type="GO" id="GO:0051015">
    <property type="term" value="F:actin filament binding"/>
    <property type="evidence" value="ECO:0007669"/>
    <property type="project" value="TreeGrafter"/>
</dbReference>
<reference evidence="9" key="1">
    <citation type="journal article" date="2018" name="Nat. Microbiol.">
        <title>Leveraging single-cell genomics to expand the fungal tree of life.</title>
        <authorList>
            <person name="Ahrendt S.R."/>
            <person name="Quandt C.A."/>
            <person name="Ciobanu D."/>
            <person name="Clum A."/>
            <person name="Salamov A."/>
            <person name="Andreopoulos B."/>
            <person name="Cheng J.F."/>
            <person name="Woyke T."/>
            <person name="Pelin A."/>
            <person name="Henrissat B."/>
            <person name="Reynolds N.K."/>
            <person name="Benny G.L."/>
            <person name="Smith M.E."/>
            <person name="James T.Y."/>
            <person name="Grigoriev I.V."/>
        </authorList>
    </citation>
    <scope>NUCLEOTIDE SEQUENCE [LARGE SCALE GENOMIC DNA]</scope>
    <source>
        <strain evidence="9">CSF55</strain>
    </source>
</reference>
<accession>A0A4P9YHM4</accession>
<keyword evidence="4 6" id="KW-0505">Motor protein</keyword>
<dbReference type="GO" id="GO:0016020">
    <property type="term" value="C:membrane"/>
    <property type="evidence" value="ECO:0007669"/>
    <property type="project" value="TreeGrafter"/>
</dbReference>
<evidence type="ECO:0000313" key="9">
    <source>
        <dbReference type="Proteomes" id="UP000281549"/>
    </source>
</evidence>
<keyword evidence="1 6" id="KW-0547">Nucleotide-binding</keyword>
<dbReference type="GO" id="GO:0007015">
    <property type="term" value="P:actin filament organization"/>
    <property type="evidence" value="ECO:0007669"/>
    <property type="project" value="TreeGrafter"/>
</dbReference>
<feature type="non-terminal residue" evidence="8">
    <location>
        <position position="1"/>
    </location>
</feature>
<comment type="similarity">
    <text evidence="6">Belongs to the TRAFAC class myosin-kinesin ATPase superfamily. Myosin family.</text>
</comment>
<evidence type="ECO:0000256" key="3">
    <source>
        <dbReference type="ARBA" id="ARBA00023123"/>
    </source>
</evidence>
<evidence type="ECO:0000313" key="8">
    <source>
        <dbReference type="EMBL" id="RKP19067.1"/>
    </source>
</evidence>
<dbReference type="SUPFAM" id="SSF52540">
    <property type="entry name" value="P-loop containing nucleoside triphosphate hydrolases"/>
    <property type="match status" value="1"/>
</dbReference>
<organism evidence="8 9">
    <name type="scientific">Rozella allomycis (strain CSF55)</name>
    <dbReference type="NCBI Taxonomy" id="988480"/>
    <lineage>
        <taxon>Eukaryota</taxon>
        <taxon>Fungi</taxon>
        <taxon>Fungi incertae sedis</taxon>
        <taxon>Cryptomycota</taxon>
        <taxon>Cryptomycota incertae sedis</taxon>
        <taxon>Rozella</taxon>
    </lineage>
</organism>
<dbReference type="PROSITE" id="PS51456">
    <property type="entry name" value="MYOSIN_MOTOR"/>
    <property type="match status" value="1"/>
</dbReference>
<evidence type="ECO:0000256" key="1">
    <source>
        <dbReference type="ARBA" id="ARBA00022741"/>
    </source>
</evidence>
<dbReference type="GO" id="GO:0016459">
    <property type="term" value="C:myosin complex"/>
    <property type="evidence" value="ECO:0007669"/>
    <property type="project" value="UniProtKB-KW"/>
</dbReference>
<dbReference type="GO" id="GO:0005737">
    <property type="term" value="C:cytoplasm"/>
    <property type="evidence" value="ECO:0007669"/>
    <property type="project" value="TreeGrafter"/>
</dbReference>
<evidence type="ECO:0000256" key="2">
    <source>
        <dbReference type="ARBA" id="ARBA00022840"/>
    </source>
</evidence>
<dbReference type="PANTHER" id="PTHR13140">
    <property type="entry name" value="MYOSIN"/>
    <property type="match status" value="1"/>
</dbReference>
<dbReference type="InterPro" id="IPR027417">
    <property type="entry name" value="P-loop_NTPase"/>
</dbReference>
<proteinExistence type="inferred from homology"/>
<evidence type="ECO:0000256" key="5">
    <source>
        <dbReference type="ARBA" id="ARBA00023203"/>
    </source>
</evidence>
<dbReference type="InterPro" id="IPR001609">
    <property type="entry name" value="Myosin_head_motor_dom-like"/>
</dbReference>
<gene>
    <name evidence="8" type="ORF">ROZALSC1DRAFT_6477</name>
</gene>
<dbReference type="CDD" id="cd00124">
    <property type="entry name" value="MYSc"/>
    <property type="match status" value="1"/>
</dbReference>
<dbReference type="Proteomes" id="UP000281549">
    <property type="component" value="Unassembled WGS sequence"/>
</dbReference>
<dbReference type="Gene3D" id="3.40.850.10">
    <property type="entry name" value="Kinesin motor domain"/>
    <property type="match status" value="1"/>
</dbReference>
<evidence type="ECO:0000259" key="7">
    <source>
        <dbReference type="PROSITE" id="PS51456"/>
    </source>
</evidence>
<feature type="non-terminal residue" evidence="8">
    <location>
        <position position="211"/>
    </location>
</feature>
<dbReference type="InterPro" id="IPR036961">
    <property type="entry name" value="Kinesin_motor_dom_sf"/>
</dbReference>
<name>A0A4P9YHM4_ROZAC</name>
<sequence length="211" mass="24027">DMTNLTLLTEDSILNALGSRYSQQKIYSYCGTILIALNPYSLLPIYNREYVEAYSSARIRDLPPHIYALSQEAYHNLVSTGKCQSMIISGESGSGKTESTKLILEYLSSIMRTNGLSISRKIMEANIVLESFGNAKTVRNHNSSRFGKFIKIHFDDNNVIKGATMQNYLLEKSRISKQAKNERNYHIFYQMLLGCSKEEAEMYGLLPFEDY</sequence>
<dbReference type="AlphaFoldDB" id="A0A4P9YHM4"/>
<evidence type="ECO:0000256" key="6">
    <source>
        <dbReference type="PROSITE-ProRule" id="PRU00782"/>
    </source>
</evidence>